<gene>
    <name evidence="1" type="ORF">C495_02105</name>
</gene>
<organism evidence="1 2">
    <name type="scientific">Natronorubrum sulfidifaciens JCM 14089</name>
    <dbReference type="NCBI Taxonomy" id="1230460"/>
    <lineage>
        <taxon>Archaea</taxon>
        <taxon>Methanobacteriati</taxon>
        <taxon>Methanobacteriota</taxon>
        <taxon>Stenosarchaea group</taxon>
        <taxon>Halobacteria</taxon>
        <taxon>Halobacteriales</taxon>
        <taxon>Natrialbaceae</taxon>
        <taxon>Natronorubrum</taxon>
    </lineage>
</organism>
<dbReference type="EMBL" id="AOHX01000025">
    <property type="protein sequence ID" value="ELY48229.1"/>
    <property type="molecule type" value="Genomic_DNA"/>
</dbReference>
<evidence type="ECO:0000313" key="1">
    <source>
        <dbReference type="EMBL" id="ELY48229.1"/>
    </source>
</evidence>
<dbReference type="STRING" id="1230460.C495_02105"/>
<reference evidence="1 2" key="1">
    <citation type="journal article" date="2014" name="PLoS Genet.">
        <title>Phylogenetically driven sequencing of extremely halophilic archaea reveals strategies for static and dynamic osmo-response.</title>
        <authorList>
            <person name="Becker E.A."/>
            <person name="Seitzer P.M."/>
            <person name="Tritt A."/>
            <person name="Larsen D."/>
            <person name="Krusor M."/>
            <person name="Yao A.I."/>
            <person name="Wu D."/>
            <person name="Madern D."/>
            <person name="Eisen J.A."/>
            <person name="Darling A.E."/>
            <person name="Facciotti M.T."/>
        </authorList>
    </citation>
    <scope>NUCLEOTIDE SEQUENCE [LARGE SCALE GENOMIC DNA]</scope>
    <source>
        <strain evidence="1 2">JCM 14089</strain>
    </source>
</reference>
<name>L9WFI8_9EURY</name>
<sequence>MLLNTIVATDFLWRLSFRARIEQDDSVSANSVSAEIVVVALPTWPVVGCITEDGQNVQAVP</sequence>
<comment type="caution">
    <text evidence="1">The sequence shown here is derived from an EMBL/GenBank/DDBJ whole genome shotgun (WGS) entry which is preliminary data.</text>
</comment>
<dbReference type="Proteomes" id="UP000011661">
    <property type="component" value="Unassembled WGS sequence"/>
</dbReference>
<evidence type="ECO:0000313" key="2">
    <source>
        <dbReference type="Proteomes" id="UP000011661"/>
    </source>
</evidence>
<protein>
    <submittedName>
        <fullName evidence="1">Uncharacterized protein</fullName>
    </submittedName>
</protein>
<proteinExistence type="predicted"/>
<dbReference type="AlphaFoldDB" id="L9WFI8"/>
<keyword evidence="2" id="KW-1185">Reference proteome</keyword>
<accession>L9WFI8</accession>